<dbReference type="InterPro" id="IPR015422">
    <property type="entry name" value="PyrdxlP-dep_Trfase_small"/>
</dbReference>
<dbReference type="PANTHER" id="PTHR43525">
    <property type="entry name" value="PROTEIN MALY"/>
    <property type="match status" value="1"/>
</dbReference>
<dbReference type="GO" id="GO:0030170">
    <property type="term" value="F:pyridoxal phosphate binding"/>
    <property type="evidence" value="ECO:0007669"/>
    <property type="project" value="InterPro"/>
</dbReference>
<protein>
    <recommendedName>
        <fullName evidence="2">cysteine-S-conjugate beta-lyase</fullName>
        <ecNumber evidence="2">4.4.1.13</ecNumber>
    </recommendedName>
</protein>
<dbReference type="GO" id="GO:0008483">
    <property type="term" value="F:transaminase activity"/>
    <property type="evidence" value="ECO:0007669"/>
    <property type="project" value="UniProtKB-KW"/>
</dbReference>
<dbReference type="SUPFAM" id="SSF53383">
    <property type="entry name" value="PLP-dependent transferases"/>
    <property type="match status" value="1"/>
</dbReference>
<dbReference type="PANTHER" id="PTHR43525:SF1">
    <property type="entry name" value="PROTEIN MALY"/>
    <property type="match status" value="1"/>
</dbReference>
<keyword evidence="8" id="KW-0808">Transferase</keyword>
<evidence type="ECO:0000313" key="9">
    <source>
        <dbReference type="Proteomes" id="UP000260680"/>
    </source>
</evidence>
<evidence type="ECO:0000256" key="4">
    <source>
        <dbReference type="ARBA" id="ARBA00023239"/>
    </source>
</evidence>
<proteinExistence type="inferred from homology"/>
<name>A0A3E2N434_9FIRM</name>
<dbReference type="EC" id="4.4.1.13" evidence="2"/>
<evidence type="ECO:0000259" key="6">
    <source>
        <dbReference type="Pfam" id="PF00155"/>
    </source>
</evidence>
<dbReference type="InterPro" id="IPR027619">
    <property type="entry name" value="C-S_lyase_PatB-like"/>
</dbReference>
<dbReference type="Gene3D" id="3.40.640.10">
    <property type="entry name" value="Type I PLP-dependent aspartate aminotransferase-like (Major domain)"/>
    <property type="match status" value="1"/>
</dbReference>
<organism evidence="8 9">
    <name type="scientific">Lacrimispora amygdalina</name>
    <dbReference type="NCBI Taxonomy" id="253257"/>
    <lineage>
        <taxon>Bacteria</taxon>
        <taxon>Bacillati</taxon>
        <taxon>Bacillota</taxon>
        <taxon>Clostridia</taxon>
        <taxon>Lachnospirales</taxon>
        <taxon>Lachnospiraceae</taxon>
        <taxon>Lacrimispora</taxon>
    </lineage>
</organism>
<dbReference type="NCBIfam" id="TIGR04350">
    <property type="entry name" value="C_S_lyase_PatB"/>
    <property type="match status" value="1"/>
</dbReference>
<evidence type="ECO:0000256" key="5">
    <source>
        <dbReference type="ARBA" id="ARBA00037974"/>
    </source>
</evidence>
<evidence type="ECO:0000313" key="7">
    <source>
        <dbReference type="EMBL" id="GLB30667.1"/>
    </source>
</evidence>
<gene>
    <name evidence="8" type="ORF">DS742_27240</name>
    <name evidence="7" type="ORF">LAD12857_25900</name>
</gene>
<dbReference type="Proteomes" id="UP001419084">
    <property type="component" value="Unassembled WGS sequence"/>
</dbReference>
<evidence type="ECO:0000313" key="10">
    <source>
        <dbReference type="Proteomes" id="UP001419084"/>
    </source>
</evidence>
<dbReference type="RefSeq" id="WP_117420057.1">
    <property type="nucleotide sequence ID" value="NZ_BRPJ01000042.1"/>
</dbReference>
<dbReference type="Gene3D" id="3.90.1150.10">
    <property type="entry name" value="Aspartate Aminotransferase, domain 1"/>
    <property type="match status" value="1"/>
</dbReference>
<dbReference type="InterPro" id="IPR004839">
    <property type="entry name" value="Aminotransferase_I/II_large"/>
</dbReference>
<comment type="caution">
    <text evidence="8">The sequence shown here is derived from an EMBL/GenBank/DDBJ whole genome shotgun (WGS) entry which is preliminary data.</text>
</comment>
<dbReference type="GO" id="GO:0047804">
    <property type="term" value="F:cysteine-S-conjugate beta-lyase activity"/>
    <property type="evidence" value="ECO:0007669"/>
    <property type="project" value="UniProtKB-EC"/>
</dbReference>
<evidence type="ECO:0000256" key="1">
    <source>
        <dbReference type="ARBA" id="ARBA00001933"/>
    </source>
</evidence>
<keyword evidence="4" id="KW-0456">Lyase</keyword>
<comment type="cofactor">
    <cofactor evidence="1">
        <name>pyridoxal 5'-phosphate</name>
        <dbReference type="ChEBI" id="CHEBI:597326"/>
    </cofactor>
</comment>
<dbReference type="InterPro" id="IPR051798">
    <property type="entry name" value="Class-II_PLP-Dep_Aminotrans"/>
</dbReference>
<keyword evidence="8" id="KW-0032">Aminotransferase</keyword>
<reference evidence="8 9" key="1">
    <citation type="submission" date="2018-07" db="EMBL/GenBank/DDBJ databases">
        <title>New species, Clostridium PI-S10-A1B.</title>
        <authorList>
            <person name="Krishna G."/>
            <person name="Summeta K."/>
            <person name="Shikha S."/>
            <person name="Prabhu P.B."/>
            <person name="Suresh K."/>
        </authorList>
    </citation>
    <scope>NUCLEOTIDE SEQUENCE [LARGE SCALE GENOMIC DNA]</scope>
    <source>
        <strain evidence="8 9">PI-S10-A1B</strain>
    </source>
</reference>
<accession>A0A3E2N434</accession>
<dbReference type="OrthoDB" id="9802872at2"/>
<dbReference type="Proteomes" id="UP000260680">
    <property type="component" value="Unassembled WGS sequence"/>
</dbReference>
<evidence type="ECO:0000256" key="2">
    <source>
        <dbReference type="ARBA" id="ARBA00012224"/>
    </source>
</evidence>
<reference evidence="7 10" key="2">
    <citation type="journal article" date="2024" name="Int. J. Syst. Evol. Microbiol.">
        <title>Lacrimispora brassicae sp. nov. isolated from fermented cabbage, and proposal of Clostridium indicum Gundawar et al. 2019 and Clostridium methoxybenzovorans Mechichi et al. 1999 as heterotypic synonyms of Lacrimispora amygdalina (Parshina et al. 2003) Haas and Blanchard 2020 and Lacrimispora indolis (McClung and McCoy 1957) Haas and Blanchard 2020, respectively.</title>
        <authorList>
            <person name="Kobayashi H."/>
            <person name="Tanizawa Y."/>
            <person name="Sakamoto M."/>
            <person name="Ohkuma M."/>
            <person name="Tohno M."/>
        </authorList>
    </citation>
    <scope>NUCLEOTIDE SEQUENCE [LARGE SCALE GENOMIC DNA]</scope>
    <source>
        <strain evidence="7 10">DSM 12857</strain>
    </source>
</reference>
<dbReference type="AlphaFoldDB" id="A0A3E2N434"/>
<dbReference type="CDD" id="cd00609">
    <property type="entry name" value="AAT_like"/>
    <property type="match status" value="1"/>
</dbReference>
<feature type="domain" description="Aminotransferase class I/classII large" evidence="6">
    <location>
        <begin position="32"/>
        <end position="383"/>
    </location>
</feature>
<dbReference type="InterPro" id="IPR015424">
    <property type="entry name" value="PyrdxlP-dep_Trfase"/>
</dbReference>
<comment type="similarity">
    <text evidence="5">Belongs to the class-II pyridoxal-phosphate-dependent aminotransferase family. MalY/PatB cystathionine beta-lyase subfamily.</text>
</comment>
<dbReference type="Pfam" id="PF00155">
    <property type="entry name" value="Aminotran_1_2"/>
    <property type="match status" value="1"/>
</dbReference>
<keyword evidence="10" id="KW-1185">Reference proteome</keyword>
<evidence type="ECO:0000256" key="3">
    <source>
        <dbReference type="ARBA" id="ARBA00022898"/>
    </source>
</evidence>
<evidence type="ECO:0000313" key="8">
    <source>
        <dbReference type="EMBL" id="RFZ75760.1"/>
    </source>
</evidence>
<keyword evidence="3" id="KW-0663">Pyridoxal phosphate</keyword>
<sequence>MRYDFETLVRRENAGSFKWNDMKIKNPDVKENVVPLSVADMEWKNPPEIIEGLKAYLDQSILGYTGATDAYYDSVISWMEKRHGFSPKREWIVETAGVVPGLGQMVAAFTEPEDAVLIMTPVYYPFRMSVENNKRTLVTTELINTGDSYQIDFEDFEEKAARKDVKLLILCSPHNPVGRIWTEEELGRIAKICLRNGVFIISDEIHFDLILPGYHHVSMGTLEEKYVNNCVISTAPSKTFNLAGFQTSNHFIANETMREKITAARGYHSLNLMGYKACEIAYTQCEAWLEELLLHLNDNKKFVEKFVSDNLPEVKVYDLQGTYLQWLDFNGLGMDYQELEKFMQMEAQLFLDEGYIFGEGGRGFERINIACPLWVLKEAMERLLEAVNRYKERR</sequence>
<dbReference type="EMBL" id="BRPJ01000042">
    <property type="protein sequence ID" value="GLB30667.1"/>
    <property type="molecule type" value="Genomic_DNA"/>
</dbReference>
<dbReference type="EMBL" id="QOHO01000118">
    <property type="protein sequence ID" value="RFZ75760.1"/>
    <property type="molecule type" value="Genomic_DNA"/>
</dbReference>
<dbReference type="InterPro" id="IPR015421">
    <property type="entry name" value="PyrdxlP-dep_Trfase_major"/>
</dbReference>